<dbReference type="Proteomes" id="UP000259273">
    <property type="component" value="Unassembled WGS sequence"/>
</dbReference>
<evidence type="ECO:0000313" key="2">
    <source>
        <dbReference type="Proteomes" id="UP000259273"/>
    </source>
</evidence>
<dbReference type="Gene3D" id="2.130.10.10">
    <property type="entry name" value="YVTN repeat-like/Quinoprotein amine dehydrogenase"/>
    <property type="match status" value="1"/>
</dbReference>
<name>A0A3C1KHX6_9GAMM</name>
<protein>
    <recommendedName>
        <fullName evidence="3">Cytochrome c domain-containing protein</fullName>
    </recommendedName>
</protein>
<dbReference type="AlphaFoldDB" id="A0A3C1KHX6"/>
<organism evidence="1 2">
    <name type="scientific">Haliea salexigens</name>
    <dbReference type="NCBI Taxonomy" id="287487"/>
    <lineage>
        <taxon>Bacteria</taxon>
        <taxon>Pseudomonadati</taxon>
        <taxon>Pseudomonadota</taxon>
        <taxon>Gammaproteobacteria</taxon>
        <taxon>Cellvibrionales</taxon>
        <taxon>Halieaceae</taxon>
        <taxon>Haliea</taxon>
    </lineage>
</organism>
<accession>A0A3C1KHX6</accession>
<feature type="non-terminal residue" evidence="1">
    <location>
        <position position="1"/>
    </location>
</feature>
<evidence type="ECO:0008006" key="3">
    <source>
        <dbReference type="Google" id="ProtNLM"/>
    </source>
</evidence>
<dbReference type="EMBL" id="DMND01000016">
    <property type="protein sequence ID" value="HAN26287.1"/>
    <property type="molecule type" value="Genomic_DNA"/>
</dbReference>
<evidence type="ECO:0000313" key="1">
    <source>
        <dbReference type="EMBL" id="HAN26287.1"/>
    </source>
</evidence>
<reference evidence="1 2" key="1">
    <citation type="journal article" date="2018" name="Nat. Biotechnol.">
        <title>A standardized bacterial taxonomy based on genome phylogeny substantially revises the tree of life.</title>
        <authorList>
            <person name="Parks D.H."/>
            <person name="Chuvochina M."/>
            <person name="Waite D.W."/>
            <person name="Rinke C."/>
            <person name="Skarshewski A."/>
            <person name="Chaumeil P.A."/>
            <person name="Hugenholtz P."/>
        </authorList>
    </citation>
    <scope>NUCLEOTIDE SEQUENCE [LARGE SCALE GENOMIC DNA]</scope>
    <source>
        <strain evidence="1">UBA9158</strain>
    </source>
</reference>
<dbReference type="SUPFAM" id="SSF63829">
    <property type="entry name" value="Calcium-dependent phosphotriesterase"/>
    <property type="match status" value="1"/>
</dbReference>
<comment type="caution">
    <text evidence="1">The sequence shown here is derived from an EMBL/GenBank/DDBJ whole genome shotgun (WGS) entry which is preliminary data.</text>
</comment>
<feature type="non-terminal residue" evidence="1">
    <location>
        <position position="285"/>
    </location>
</feature>
<gene>
    <name evidence="1" type="ORF">DCP75_00850</name>
</gene>
<proteinExistence type="predicted"/>
<sequence>VDTSGRPVTGAMVTRAVDDRRQITRFTNVSGQIDLGSFDDGPTEVEVRYPGLKSETIALRSDSLRVELEVDTAFLRELPSSEWLALLPEGDMKREFTVNCASCHEISHDRIMLNGKPRSKIEWQAAIAMMRAMDAYDVIPPDFDDEDYAAWLAENLSAERIAKLQPGTRRNPEALANIEITEFTLPESDSLPHDLVNGPDGRIWITAFFYDELWVLSPEAGEIERISVDDNENVNAQPRALKFDDAGMLWLVNGGSESVLRVDPKTGSYETIGVGMYAHSIDVDA</sequence>
<dbReference type="InterPro" id="IPR015943">
    <property type="entry name" value="WD40/YVTN_repeat-like_dom_sf"/>
</dbReference>